<protein>
    <submittedName>
        <fullName evidence="1">Uncharacterized protein</fullName>
    </submittedName>
</protein>
<reference evidence="1 2" key="1">
    <citation type="submission" date="2023-03" db="EMBL/GenBank/DDBJ databases">
        <title>High recombination rates correlate with genetic variation in Cardiocondyla obscurior ants.</title>
        <authorList>
            <person name="Errbii M."/>
        </authorList>
    </citation>
    <scope>NUCLEOTIDE SEQUENCE [LARGE SCALE GENOMIC DNA]</scope>
    <source>
        <strain evidence="1">Alpha-2009</strain>
        <tissue evidence="1">Whole body</tissue>
    </source>
</reference>
<gene>
    <name evidence="1" type="ORF">PUN28_019329</name>
</gene>
<evidence type="ECO:0000313" key="2">
    <source>
        <dbReference type="Proteomes" id="UP001430953"/>
    </source>
</evidence>
<dbReference type="AlphaFoldDB" id="A0AAW2ED30"/>
<accession>A0AAW2ED30</accession>
<keyword evidence="2" id="KW-1185">Reference proteome</keyword>
<dbReference type="EMBL" id="JADYXP020000025">
    <property type="protein sequence ID" value="KAL0100865.1"/>
    <property type="molecule type" value="Genomic_DNA"/>
</dbReference>
<comment type="caution">
    <text evidence="1">The sequence shown here is derived from an EMBL/GenBank/DDBJ whole genome shotgun (WGS) entry which is preliminary data.</text>
</comment>
<sequence>MPLGPTHTLIPCYTATTSKLTSRSRDTLSNLCVHRAESHKIVVAFVGSNSLRIYCWQIFSRGIAERINLSNVYTLPKIINKSNATSTFKYNLCRIYKKIYKFAIVCMCKEKAKKKSSLDKEDLCKVFANDLFRVPYSFYLRDAKLTATTEK</sequence>
<evidence type="ECO:0000313" key="1">
    <source>
        <dbReference type="EMBL" id="KAL0100865.1"/>
    </source>
</evidence>
<dbReference type="Proteomes" id="UP001430953">
    <property type="component" value="Unassembled WGS sequence"/>
</dbReference>
<organism evidence="1 2">
    <name type="scientific">Cardiocondyla obscurior</name>
    <dbReference type="NCBI Taxonomy" id="286306"/>
    <lineage>
        <taxon>Eukaryota</taxon>
        <taxon>Metazoa</taxon>
        <taxon>Ecdysozoa</taxon>
        <taxon>Arthropoda</taxon>
        <taxon>Hexapoda</taxon>
        <taxon>Insecta</taxon>
        <taxon>Pterygota</taxon>
        <taxon>Neoptera</taxon>
        <taxon>Endopterygota</taxon>
        <taxon>Hymenoptera</taxon>
        <taxon>Apocrita</taxon>
        <taxon>Aculeata</taxon>
        <taxon>Formicoidea</taxon>
        <taxon>Formicidae</taxon>
        <taxon>Myrmicinae</taxon>
        <taxon>Cardiocondyla</taxon>
    </lineage>
</organism>
<name>A0AAW2ED30_9HYME</name>
<proteinExistence type="predicted"/>